<dbReference type="GO" id="GO:0008775">
    <property type="term" value="F:acetate CoA-transferase activity"/>
    <property type="evidence" value="ECO:0007669"/>
    <property type="project" value="InterPro"/>
</dbReference>
<name>A0A512T3J3_9MICO</name>
<evidence type="ECO:0000313" key="3">
    <source>
        <dbReference type="Proteomes" id="UP000321793"/>
    </source>
</evidence>
<dbReference type="Gene3D" id="3.30.750.70">
    <property type="entry name" value="4-hydroxybutyrate coenzyme like domains"/>
    <property type="match status" value="1"/>
</dbReference>
<dbReference type="OrthoDB" id="9801795at2"/>
<dbReference type="InterPro" id="IPR046433">
    <property type="entry name" value="ActCoA_hydro"/>
</dbReference>
<evidence type="ECO:0000259" key="1">
    <source>
        <dbReference type="Pfam" id="PF13336"/>
    </source>
</evidence>
<gene>
    <name evidence="2" type="primary">cat2</name>
    <name evidence="2" type="ORF">KLO01_27080</name>
</gene>
<dbReference type="InterPro" id="IPR026888">
    <property type="entry name" value="AcetylCoA_hyd_C"/>
</dbReference>
<dbReference type="Proteomes" id="UP000321793">
    <property type="component" value="Unassembled WGS sequence"/>
</dbReference>
<dbReference type="AlphaFoldDB" id="A0A512T3J3"/>
<dbReference type="PANTHER" id="PTHR21432">
    <property type="entry name" value="ACETYL-COA HYDROLASE-RELATED"/>
    <property type="match status" value="1"/>
</dbReference>
<feature type="domain" description="Acetyl-CoA hydrolase/transferase C-terminal" evidence="1">
    <location>
        <begin position="258"/>
        <end position="408"/>
    </location>
</feature>
<proteinExistence type="predicted"/>
<dbReference type="InterPro" id="IPR037171">
    <property type="entry name" value="NagB/RpiA_transferase-like"/>
</dbReference>
<dbReference type="SUPFAM" id="SSF100950">
    <property type="entry name" value="NagB/RpiA/CoA transferase-like"/>
    <property type="match status" value="2"/>
</dbReference>
<comment type="caution">
    <text evidence="2">The sequence shown here is derived from an EMBL/GenBank/DDBJ whole genome shotgun (WGS) entry which is preliminary data.</text>
</comment>
<accession>A0A512T3J3</accession>
<dbReference type="Gene3D" id="3.40.1080.10">
    <property type="entry name" value="Glutaconate Coenzyme A-transferase"/>
    <property type="match status" value="1"/>
</dbReference>
<reference evidence="2 3" key="1">
    <citation type="submission" date="2019-07" db="EMBL/GenBank/DDBJ databases">
        <title>Whole genome shotgun sequence of Knoellia locipacati NBRC 109775.</title>
        <authorList>
            <person name="Hosoyama A."/>
            <person name="Uohara A."/>
            <person name="Ohji S."/>
            <person name="Ichikawa N."/>
        </authorList>
    </citation>
    <scope>NUCLEOTIDE SEQUENCE [LARGE SCALE GENOMIC DNA]</scope>
    <source>
        <strain evidence="2 3">NBRC 109775</strain>
    </source>
</reference>
<dbReference type="Gene3D" id="3.40.1080.20">
    <property type="entry name" value="Acetyl-CoA hydrolase/transferase C-terminal domain"/>
    <property type="match status" value="1"/>
</dbReference>
<dbReference type="EMBL" id="BKBA01000009">
    <property type="protein sequence ID" value="GEQ14661.1"/>
    <property type="molecule type" value="Genomic_DNA"/>
</dbReference>
<dbReference type="InterPro" id="IPR038460">
    <property type="entry name" value="AcetylCoA_hyd_C_sf"/>
</dbReference>
<dbReference type="PANTHER" id="PTHR21432:SF20">
    <property type="entry name" value="ACETYL-COA HYDROLASE"/>
    <property type="match status" value="1"/>
</dbReference>
<protein>
    <submittedName>
        <fullName evidence="2">4-hydroxybutyrate CoA-transferase</fullName>
    </submittedName>
</protein>
<keyword evidence="2" id="KW-0808">Transferase</keyword>
<keyword evidence="3" id="KW-1185">Reference proteome</keyword>
<organism evidence="2 3">
    <name type="scientific">Knoellia locipacati</name>
    <dbReference type="NCBI Taxonomy" id="882824"/>
    <lineage>
        <taxon>Bacteria</taxon>
        <taxon>Bacillati</taxon>
        <taxon>Actinomycetota</taxon>
        <taxon>Actinomycetes</taxon>
        <taxon>Micrococcales</taxon>
        <taxon>Intrasporangiaceae</taxon>
        <taxon>Knoellia</taxon>
    </lineage>
</organism>
<evidence type="ECO:0000313" key="2">
    <source>
        <dbReference type="EMBL" id="GEQ14661.1"/>
    </source>
</evidence>
<dbReference type="Pfam" id="PF13336">
    <property type="entry name" value="AcetylCoA_hyd_C"/>
    <property type="match status" value="1"/>
</dbReference>
<dbReference type="GO" id="GO:0006083">
    <property type="term" value="P:acetate metabolic process"/>
    <property type="evidence" value="ECO:0007669"/>
    <property type="project" value="InterPro"/>
</dbReference>
<sequence length="428" mass="44838">MIASTTTALSAALRRAAWRLDRPLRVVAGGNASVPWTLLRVLDESVHEYELFMLNAPHGIPARPGVTYVTPFVGPGMRGAPGLSYLPARLSHVPALFRWSFVPDVVLVTVSPPRGGGEVSLGAEVNLLPAAIDVCRATGGLVVAESRADVPYTFGDSETTLADLDVVVSVAAPRAAARVAAPPDPDVELIGGHVASRISCGATLQLGIGTIPDAVVPRLAHLHGLGVWSEMVSDGILDLDDAGALDPQRQVVTSFAAGSPRLMAWLHENPRVRMLRTETVNDPGRIAANPAMTSVNTALSVDLFDQANASHIGSSLYSGFGGQCDFVVGAMSSPGGQSIMALRSWHPRAAVSSIVGLLEAPVTSFQHTAVVTEQGIAEICGWDSQAQAQHLIDEAAHPSIRDELWEEADGLGLGGLRRTGARALSPQA</sequence>
<dbReference type="RefSeq" id="WP_147065935.1">
    <property type="nucleotide sequence ID" value="NZ_BAABDN010000002.1"/>
</dbReference>